<evidence type="ECO:0000313" key="2">
    <source>
        <dbReference type="EMBL" id="KAI8581293.1"/>
    </source>
</evidence>
<reference evidence="2" key="1">
    <citation type="submission" date="2021-06" db="EMBL/GenBank/DDBJ databases">
        <authorList>
            <consortium name="DOE Joint Genome Institute"/>
            <person name="Mondo S.J."/>
            <person name="Amses K.R."/>
            <person name="Simmons D.R."/>
            <person name="Longcore J.E."/>
            <person name="Seto K."/>
            <person name="Alves G.H."/>
            <person name="Bonds A.E."/>
            <person name="Quandt C.A."/>
            <person name="Davis W.J."/>
            <person name="Chang Y."/>
            <person name="Letcher P.M."/>
            <person name="Powell M.J."/>
            <person name="Kuo A."/>
            <person name="Labutti K."/>
            <person name="Pangilinan J."/>
            <person name="Andreopoulos W."/>
            <person name="Tritt A."/>
            <person name="Riley R."/>
            <person name="Hundley H."/>
            <person name="Johnson J."/>
            <person name="Lipzen A."/>
            <person name="Barry K."/>
            <person name="Berbee M.L."/>
            <person name="Buchler N.E."/>
            <person name="Grigoriev I.V."/>
            <person name="Spatafora J.W."/>
            <person name="Stajich J.E."/>
            <person name="James T.Y."/>
        </authorList>
    </citation>
    <scope>NUCLEOTIDE SEQUENCE</scope>
    <source>
        <strain evidence="2">AG</strain>
    </source>
</reference>
<gene>
    <name evidence="2" type="ORF">K450DRAFT_232364</name>
</gene>
<protein>
    <submittedName>
        <fullName evidence="2">Uncharacterized protein</fullName>
    </submittedName>
</protein>
<dbReference type="GeneID" id="75912920"/>
<dbReference type="Proteomes" id="UP001206595">
    <property type="component" value="Unassembled WGS sequence"/>
</dbReference>
<keyword evidence="3" id="KW-1185">Reference proteome</keyword>
<keyword evidence="1" id="KW-0812">Transmembrane</keyword>
<reference evidence="2" key="2">
    <citation type="journal article" date="2022" name="Proc. Natl. Acad. Sci. U.S.A.">
        <title>Diploid-dominant life cycles characterize the early evolution of Fungi.</title>
        <authorList>
            <person name="Amses K.R."/>
            <person name="Simmons D.R."/>
            <person name="Longcore J.E."/>
            <person name="Mondo S.J."/>
            <person name="Seto K."/>
            <person name="Jeronimo G.H."/>
            <person name="Bonds A.E."/>
            <person name="Quandt C.A."/>
            <person name="Davis W.J."/>
            <person name="Chang Y."/>
            <person name="Federici B.A."/>
            <person name="Kuo A."/>
            <person name="LaButti K."/>
            <person name="Pangilinan J."/>
            <person name="Andreopoulos W."/>
            <person name="Tritt A."/>
            <person name="Riley R."/>
            <person name="Hundley H."/>
            <person name="Johnson J."/>
            <person name="Lipzen A."/>
            <person name="Barry K."/>
            <person name="Lang B.F."/>
            <person name="Cuomo C.A."/>
            <person name="Buchler N.E."/>
            <person name="Grigoriev I.V."/>
            <person name="Spatafora J.W."/>
            <person name="Stajich J.E."/>
            <person name="James T.Y."/>
        </authorList>
    </citation>
    <scope>NUCLEOTIDE SEQUENCE</scope>
    <source>
        <strain evidence="2">AG</strain>
    </source>
</reference>
<evidence type="ECO:0000313" key="3">
    <source>
        <dbReference type="Proteomes" id="UP001206595"/>
    </source>
</evidence>
<sequence>MKTKVNILYKKKVRIKAPLAHVYMSSWCCALPVLLIPPYCAPKWLLPPLFTSDQQLDGG</sequence>
<proteinExistence type="predicted"/>
<dbReference type="EMBL" id="MU620906">
    <property type="protein sequence ID" value="KAI8581293.1"/>
    <property type="molecule type" value="Genomic_DNA"/>
</dbReference>
<accession>A0AAD5EC81</accession>
<keyword evidence="1" id="KW-0472">Membrane</keyword>
<name>A0AAD5EC81_UMBRA</name>
<organism evidence="2 3">
    <name type="scientific">Umbelopsis ramanniana AG</name>
    <dbReference type="NCBI Taxonomy" id="1314678"/>
    <lineage>
        <taxon>Eukaryota</taxon>
        <taxon>Fungi</taxon>
        <taxon>Fungi incertae sedis</taxon>
        <taxon>Mucoromycota</taxon>
        <taxon>Mucoromycotina</taxon>
        <taxon>Umbelopsidomycetes</taxon>
        <taxon>Umbelopsidales</taxon>
        <taxon>Umbelopsidaceae</taxon>
        <taxon>Umbelopsis</taxon>
    </lineage>
</organism>
<keyword evidence="1" id="KW-1133">Transmembrane helix</keyword>
<evidence type="ECO:0000256" key="1">
    <source>
        <dbReference type="SAM" id="Phobius"/>
    </source>
</evidence>
<dbReference type="AlphaFoldDB" id="A0AAD5EC81"/>
<dbReference type="RefSeq" id="XP_051446297.1">
    <property type="nucleotide sequence ID" value="XM_051587575.1"/>
</dbReference>
<feature type="transmembrane region" description="Helical" evidence="1">
    <location>
        <begin position="20"/>
        <end position="39"/>
    </location>
</feature>
<comment type="caution">
    <text evidence="2">The sequence shown here is derived from an EMBL/GenBank/DDBJ whole genome shotgun (WGS) entry which is preliminary data.</text>
</comment>